<evidence type="ECO:0000256" key="1">
    <source>
        <dbReference type="ARBA" id="ARBA00022741"/>
    </source>
</evidence>
<dbReference type="SUPFAM" id="SSF50447">
    <property type="entry name" value="Translation proteins"/>
    <property type="match status" value="1"/>
</dbReference>
<dbReference type="InterPro" id="IPR050100">
    <property type="entry name" value="TRAFAC_GTPase_members"/>
</dbReference>
<keyword evidence="2" id="KW-0342">GTP-binding</keyword>
<evidence type="ECO:0000256" key="2">
    <source>
        <dbReference type="ARBA" id="ARBA00023134"/>
    </source>
</evidence>
<dbReference type="Gene3D" id="2.40.30.10">
    <property type="entry name" value="Translation factors"/>
    <property type="match status" value="2"/>
</dbReference>
<dbReference type="Proteomes" id="UP000192578">
    <property type="component" value="Unassembled WGS sequence"/>
</dbReference>
<dbReference type="EMBL" id="MTYJ01000032">
    <property type="protein sequence ID" value="OQV20191.1"/>
    <property type="molecule type" value="Genomic_DNA"/>
</dbReference>
<dbReference type="GO" id="GO:0005525">
    <property type="term" value="F:GTP binding"/>
    <property type="evidence" value="ECO:0007669"/>
    <property type="project" value="UniProtKB-KW"/>
</dbReference>
<organism evidence="4 5">
    <name type="scientific">Hypsibius exemplaris</name>
    <name type="common">Freshwater tardigrade</name>
    <dbReference type="NCBI Taxonomy" id="2072580"/>
    <lineage>
        <taxon>Eukaryota</taxon>
        <taxon>Metazoa</taxon>
        <taxon>Ecdysozoa</taxon>
        <taxon>Tardigrada</taxon>
        <taxon>Eutardigrada</taxon>
        <taxon>Parachela</taxon>
        <taxon>Hypsibioidea</taxon>
        <taxon>Hypsibiidae</taxon>
        <taxon>Hypsibius</taxon>
    </lineage>
</organism>
<evidence type="ECO:0000313" key="5">
    <source>
        <dbReference type="Proteomes" id="UP000192578"/>
    </source>
</evidence>
<name>A0A1W0WYB2_HYPEX</name>
<feature type="domain" description="GTP-eEF1A C-terminal" evidence="3">
    <location>
        <begin position="46"/>
        <end position="145"/>
    </location>
</feature>
<dbReference type="CDD" id="cd04093">
    <property type="entry name" value="HBS1_C_III"/>
    <property type="match status" value="1"/>
</dbReference>
<dbReference type="InterPro" id="IPR009001">
    <property type="entry name" value="Transl_elong_EF1A/Init_IF2_C"/>
</dbReference>
<protein>
    <submittedName>
        <fullName evidence="4">HBS1-like protein</fullName>
    </submittedName>
</protein>
<dbReference type="SUPFAM" id="SSF50465">
    <property type="entry name" value="EF-Tu/eEF-1alpha/eIF2-gamma C-terminal domain"/>
    <property type="match status" value="1"/>
</dbReference>
<proteinExistence type="predicted"/>
<dbReference type="InterPro" id="IPR009000">
    <property type="entry name" value="Transl_B-barrel_sf"/>
</dbReference>
<dbReference type="AlphaFoldDB" id="A0A1W0WYB2"/>
<gene>
    <name evidence="4" type="ORF">BV898_05748</name>
</gene>
<evidence type="ECO:0000313" key="4">
    <source>
        <dbReference type="EMBL" id="OQV20191.1"/>
    </source>
</evidence>
<keyword evidence="5" id="KW-1185">Reference proteome</keyword>
<accession>A0A1W0WYB2</accession>
<dbReference type="OrthoDB" id="342024at2759"/>
<reference evidence="5" key="1">
    <citation type="submission" date="2017-01" db="EMBL/GenBank/DDBJ databases">
        <title>Comparative genomics of anhydrobiosis in the tardigrade Hypsibius dujardini.</title>
        <authorList>
            <person name="Yoshida Y."/>
            <person name="Koutsovoulos G."/>
            <person name="Laetsch D."/>
            <person name="Stevens L."/>
            <person name="Kumar S."/>
            <person name="Horikawa D."/>
            <person name="Ishino K."/>
            <person name="Komine S."/>
            <person name="Tomita M."/>
            <person name="Blaxter M."/>
            <person name="Arakawa K."/>
        </authorList>
    </citation>
    <scope>NUCLEOTIDE SEQUENCE [LARGE SCALE GENOMIC DNA]</scope>
    <source>
        <strain evidence="5">Z151</strain>
    </source>
</reference>
<comment type="caution">
    <text evidence="4">The sequence shown here is derived from an EMBL/GenBank/DDBJ whole genome shotgun (WGS) entry which is preliminary data.</text>
</comment>
<sequence length="149" mass="16091">MDSGAALNAFAGDSVTVALSGIDILNVHVGDILCDSNNLVPVTSRLKARIALFTPKVPLLAGQECVFHNQSYTESCLIKKLLSQINRNTGEIQKKNPRMLTKNTSGEIELTLQRPVCAELYSASRELGRFMLRDSGTTIAAGVITEILS</sequence>
<keyword evidence="1" id="KW-0547">Nucleotide-binding</keyword>
<dbReference type="InterPro" id="IPR054696">
    <property type="entry name" value="GTP-eEF1A_C"/>
</dbReference>
<evidence type="ECO:0000259" key="3">
    <source>
        <dbReference type="Pfam" id="PF22594"/>
    </source>
</evidence>
<dbReference type="Pfam" id="PF22594">
    <property type="entry name" value="GTP-eEF1A_C"/>
    <property type="match status" value="1"/>
</dbReference>
<dbReference type="PANTHER" id="PTHR23115">
    <property type="entry name" value="TRANSLATION FACTOR"/>
    <property type="match status" value="1"/>
</dbReference>